<dbReference type="InterPro" id="IPR050108">
    <property type="entry name" value="CDK"/>
</dbReference>
<dbReference type="InterPro" id="IPR008271">
    <property type="entry name" value="Ser/Thr_kinase_AS"/>
</dbReference>
<dbReference type="Proteomes" id="UP001318860">
    <property type="component" value="Unassembled WGS sequence"/>
</dbReference>
<dbReference type="InterPro" id="IPR011009">
    <property type="entry name" value="Kinase-like_dom_sf"/>
</dbReference>
<proteinExistence type="inferred from homology"/>
<evidence type="ECO:0000313" key="8">
    <source>
        <dbReference type="EMBL" id="KAK6123463.1"/>
    </source>
</evidence>
<keyword evidence="3" id="KW-0808">Transferase</keyword>
<keyword evidence="4" id="KW-0547">Nucleotide-binding</keyword>
<protein>
    <recommendedName>
        <fullName evidence="7">Protein kinase domain-containing protein</fullName>
    </recommendedName>
</protein>
<keyword evidence="6" id="KW-0067">ATP-binding</keyword>
<evidence type="ECO:0000256" key="6">
    <source>
        <dbReference type="ARBA" id="ARBA00022840"/>
    </source>
</evidence>
<comment type="similarity">
    <text evidence="1">Belongs to the protein kinase superfamily. CMGC Ser/Thr protein kinase family. CDC2/CDKX subfamily.</text>
</comment>
<evidence type="ECO:0000313" key="9">
    <source>
        <dbReference type="Proteomes" id="UP001318860"/>
    </source>
</evidence>
<name>A0ABR0ULG4_REHGL</name>
<gene>
    <name evidence="8" type="ORF">DH2020_042799</name>
</gene>
<dbReference type="PANTHER" id="PTHR24056">
    <property type="entry name" value="CELL DIVISION PROTEIN KINASE"/>
    <property type="match status" value="1"/>
</dbReference>
<keyword evidence="2" id="KW-0723">Serine/threonine-protein kinase</keyword>
<dbReference type="PROSITE" id="PS50011">
    <property type="entry name" value="PROTEIN_KINASE_DOM"/>
    <property type="match status" value="1"/>
</dbReference>
<dbReference type="EMBL" id="JABTTQ020002549">
    <property type="protein sequence ID" value="KAK6123463.1"/>
    <property type="molecule type" value="Genomic_DNA"/>
</dbReference>
<dbReference type="Gene3D" id="3.30.200.20">
    <property type="entry name" value="Phosphorylase Kinase, domain 1"/>
    <property type="match status" value="1"/>
</dbReference>
<keyword evidence="5" id="KW-0418">Kinase</keyword>
<dbReference type="SUPFAM" id="SSF56112">
    <property type="entry name" value="Protein kinase-like (PK-like)"/>
    <property type="match status" value="1"/>
</dbReference>
<evidence type="ECO:0000256" key="5">
    <source>
        <dbReference type="ARBA" id="ARBA00022777"/>
    </source>
</evidence>
<evidence type="ECO:0000256" key="2">
    <source>
        <dbReference type="ARBA" id="ARBA00022527"/>
    </source>
</evidence>
<evidence type="ECO:0000256" key="4">
    <source>
        <dbReference type="ARBA" id="ARBA00022741"/>
    </source>
</evidence>
<evidence type="ECO:0000256" key="3">
    <source>
        <dbReference type="ARBA" id="ARBA00022679"/>
    </source>
</evidence>
<dbReference type="InterPro" id="IPR000719">
    <property type="entry name" value="Prot_kinase_dom"/>
</dbReference>
<organism evidence="8 9">
    <name type="scientific">Rehmannia glutinosa</name>
    <name type="common">Chinese foxglove</name>
    <dbReference type="NCBI Taxonomy" id="99300"/>
    <lineage>
        <taxon>Eukaryota</taxon>
        <taxon>Viridiplantae</taxon>
        <taxon>Streptophyta</taxon>
        <taxon>Embryophyta</taxon>
        <taxon>Tracheophyta</taxon>
        <taxon>Spermatophyta</taxon>
        <taxon>Magnoliopsida</taxon>
        <taxon>eudicotyledons</taxon>
        <taxon>Gunneridae</taxon>
        <taxon>Pentapetalae</taxon>
        <taxon>asterids</taxon>
        <taxon>lamiids</taxon>
        <taxon>Lamiales</taxon>
        <taxon>Orobanchaceae</taxon>
        <taxon>Rehmannieae</taxon>
        <taxon>Rehmannia</taxon>
    </lineage>
</organism>
<accession>A0ABR0ULG4</accession>
<evidence type="ECO:0000256" key="1">
    <source>
        <dbReference type="ARBA" id="ARBA00006485"/>
    </source>
</evidence>
<comment type="caution">
    <text evidence="8">The sequence shown here is derived from an EMBL/GenBank/DDBJ whole genome shotgun (WGS) entry which is preliminary data.</text>
</comment>
<dbReference type="SMART" id="SM00220">
    <property type="entry name" value="S_TKc"/>
    <property type="match status" value="1"/>
</dbReference>
<dbReference type="PROSITE" id="PS00108">
    <property type="entry name" value="PROTEIN_KINASE_ST"/>
    <property type="match status" value="1"/>
</dbReference>
<reference evidence="8 9" key="1">
    <citation type="journal article" date="2021" name="Comput. Struct. Biotechnol. J.">
        <title>De novo genome assembly of the potent medicinal plant Rehmannia glutinosa using nanopore technology.</title>
        <authorList>
            <person name="Ma L."/>
            <person name="Dong C."/>
            <person name="Song C."/>
            <person name="Wang X."/>
            <person name="Zheng X."/>
            <person name="Niu Y."/>
            <person name="Chen S."/>
            <person name="Feng W."/>
        </authorList>
    </citation>
    <scope>NUCLEOTIDE SEQUENCE [LARGE SCALE GENOMIC DNA]</scope>
    <source>
        <strain evidence="8">DH-2019</strain>
    </source>
</reference>
<feature type="domain" description="Protein kinase" evidence="7">
    <location>
        <begin position="76"/>
        <end position="362"/>
    </location>
</feature>
<dbReference type="PANTHER" id="PTHR24056:SF107">
    <property type="entry name" value="CYCLIN-DEPENDENT KINASE 11A-RELATED"/>
    <property type="match status" value="1"/>
</dbReference>
<evidence type="ECO:0000259" key="7">
    <source>
        <dbReference type="PROSITE" id="PS50011"/>
    </source>
</evidence>
<dbReference type="Gene3D" id="1.10.510.10">
    <property type="entry name" value="Transferase(Phosphotransferase) domain 1"/>
    <property type="match status" value="1"/>
</dbReference>
<sequence>MAKGVRYCCGKKTEYNNSNHFRYASLLAGKKTAHKSKGVKGITLKKKSVEKINDFGMGLMCTSKDLISGCVSVDDYENLNEISHGSFGIVYRARHTKTGEMVAIKEEFDGFSFSSLREIDILKSLHHPSIVKFKQVAVDDYDAVYVVMEYVENDLHGYMKRPLFSSSLIEVKRLMKELLEGVKYLHQNKVMHRDLKPSNILIKSKGELKICDFGMSRQFGSVYSPRVVTLWYTAPELLLGAKTYSSAIDMWSVGCIMAELLSKQVLFKGESEIEQLHQIYRVLGTPNEAVWPRFSKLPGSRANFVIQPYNNILCNKLFPTAILSDFGYDLLEKLLSYNPEKRITPKLLLDMVGSTNNKYSLVF</sequence>
<keyword evidence="9" id="KW-1185">Reference proteome</keyword>
<dbReference type="Pfam" id="PF00069">
    <property type="entry name" value="Pkinase"/>
    <property type="match status" value="1"/>
</dbReference>